<reference evidence="1" key="1">
    <citation type="submission" date="2018-02" db="EMBL/GenBank/DDBJ databases">
        <title>Rhizophora mucronata_Transcriptome.</title>
        <authorList>
            <person name="Meera S.P."/>
            <person name="Sreeshan A."/>
            <person name="Augustine A."/>
        </authorList>
    </citation>
    <scope>NUCLEOTIDE SEQUENCE</scope>
    <source>
        <tissue evidence="1">Leaf</tissue>
    </source>
</reference>
<accession>A0A2P2PG09</accession>
<dbReference type="AlphaFoldDB" id="A0A2P2PG09"/>
<proteinExistence type="predicted"/>
<evidence type="ECO:0000313" key="1">
    <source>
        <dbReference type="EMBL" id="MBX53637.1"/>
    </source>
</evidence>
<name>A0A2P2PG09_RHIMU</name>
<protein>
    <submittedName>
        <fullName evidence="1">Uncharacterized protein</fullName>
    </submittedName>
</protein>
<sequence>MVECRTRSSSDFESNTIYVRKLSDSLFQVESLGNEAAFYAIRTTDVSINNAP</sequence>
<dbReference type="EMBL" id="GGEC01073153">
    <property type="protein sequence ID" value="MBX53637.1"/>
    <property type="molecule type" value="Transcribed_RNA"/>
</dbReference>
<organism evidence="1">
    <name type="scientific">Rhizophora mucronata</name>
    <name type="common">Asiatic mangrove</name>
    <dbReference type="NCBI Taxonomy" id="61149"/>
    <lineage>
        <taxon>Eukaryota</taxon>
        <taxon>Viridiplantae</taxon>
        <taxon>Streptophyta</taxon>
        <taxon>Embryophyta</taxon>
        <taxon>Tracheophyta</taxon>
        <taxon>Spermatophyta</taxon>
        <taxon>Magnoliopsida</taxon>
        <taxon>eudicotyledons</taxon>
        <taxon>Gunneridae</taxon>
        <taxon>Pentapetalae</taxon>
        <taxon>rosids</taxon>
        <taxon>fabids</taxon>
        <taxon>Malpighiales</taxon>
        <taxon>Rhizophoraceae</taxon>
        <taxon>Rhizophora</taxon>
    </lineage>
</organism>